<feature type="compositionally biased region" description="Polar residues" evidence="1">
    <location>
        <begin position="426"/>
        <end position="454"/>
    </location>
</feature>
<comment type="caution">
    <text evidence="2">The sequence shown here is derived from an EMBL/GenBank/DDBJ whole genome shotgun (WGS) entry which is preliminary data.</text>
</comment>
<organism evidence="2 3">
    <name type="scientific">Akanthomyces muscarius</name>
    <name type="common">Entomopathogenic fungus</name>
    <name type="synonym">Lecanicillium muscarium</name>
    <dbReference type="NCBI Taxonomy" id="2231603"/>
    <lineage>
        <taxon>Eukaryota</taxon>
        <taxon>Fungi</taxon>
        <taxon>Dikarya</taxon>
        <taxon>Ascomycota</taxon>
        <taxon>Pezizomycotina</taxon>
        <taxon>Sordariomycetes</taxon>
        <taxon>Hypocreomycetidae</taxon>
        <taxon>Hypocreales</taxon>
        <taxon>Cordycipitaceae</taxon>
        <taxon>Akanthomyces</taxon>
    </lineage>
</organism>
<accession>A0A9W8USK7</accession>
<gene>
    <name evidence="2" type="ORF">LMH87_006187</name>
</gene>
<proteinExistence type="predicted"/>
<feature type="compositionally biased region" description="Low complexity" evidence="1">
    <location>
        <begin position="372"/>
        <end position="381"/>
    </location>
</feature>
<sequence>MQWNAPDLAEKGFVYVKKAAEDGDFPPHVDSVRKSLLDFSWPLLDAPGFQTSSSLANYMAWSEKPNHPLLQTTRIVQQKAIDLSAPGCAEPRWSSFYEEGFFDRLALRTVSVEDKSRISHRSHFYYDAIVAEKGLTWEAFNSREARKHFTRKFLQRQLAKYDAPLVDQAHIPPIPTITAVGALVTVWIAYYKKDSTLSKTKTHHDAYVMRAIWEGDMKVAKDIIELYMLVDNIHTWAVRVFKPSVALHLNQWKDVFSQENGPAGSFHAQPYIERYREMVPRVNGLWKEFKEMEFESNNFGNLISPVHFSLLLQQMVVSDHDKLLERMESLVESKIQNLCACKCSHGSTEKERSMHQVMPDAPTWNSQRAGQGTKSGTASDSDSSRSDADKLGTDTTETSQATSSPQDSSMSPSLNRPEALAASASAVKTPTQSIASPTPSTRGLHSQSPSSCHSWDTAVENPEQEPDGDDAVAEAQRLDAQKEEASVTPCTSFILLSASGSSSSAAQEGSLDDSLTTCKTSGRAALDGNAPPKVVAGDFAYRPKAMPRRRLGDPGGKPLATLFGADATAHAALTGKWLSDKFVFGDAGSRTPAKVGFTVSSKRWPPGAFFPDIVVKDATGDEGGGSDEGATAGEADSNKRPTVGEASSSK</sequence>
<feature type="compositionally biased region" description="Basic and acidic residues" evidence="1">
    <location>
        <begin position="382"/>
        <end position="392"/>
    </location>
</feature>
<dbReference type="KEGG" id="amus:LMH87_006187"/>
<keyword evidence="3" id="KW-1185">Reference proteome</keyword>
<feature type="region of interest" description="Disordered" evidence="1">
    <location>
        <begin position="615"/>
        <end position="650"/>
    </location>
</feature>
<evidence type="ECO:0000256" key="1">
    <source>
        <dbReference type="SAM" id="MobiDB-lite"/>
    </source>
</evidence>
<dbReference type="Proteomes" id="UP001144673">
    <property type="component" value="Chromosome 1"/>
</dbReference>
<evidence type="ECO:0000313" key="2">
    <source>
        <dbReference type="EMBL" id="KAJ4164515.1"/>
    </source>
</evidence>
<dbReference type="GeneID" id="80893346"/>
<dbReference type="EMBL" id="JAJHUN010000001">
    <property type="protein sequence ID" value="KAJ4164515.1"/>
    <property type="molecule type" value="Genomic_DNA"/>
</dbReference>
<feature type="region of interest" description="Disordered" evidence="1">
    <location>
        <begin position="348"/>
        <end position="469"/>
    </location>
</feature>
<protein>
    <submittedName>
        <fullName evidence="2">Uncharacterized protein</fullName>
    </submittedName>
</protein>
<reference evidence="2" key="1">
    <citation type="journal article" date="2023" name="Access Microbiol">
        <title>De-novo genome assembly for Akanthomyces muscarius, a biocontrol agent of insect agricultural pests.</title>
        <authorList>
            <person name="Erdos Z."/>
            <person name="Studholme D.J."/>
            <person name="Raymond B."/>
            <person name="Sharma M."/>
        </authorList>
    </citation>
    <scope>NUCLEOTIDE SEQUENCE</scope>
    <source>
        <strain evidence="2">Ve6</strain>
    </source>
</reference>
<evidence type="ECO:0000313" key="3">
    <source>
        <dbReference type="Proteomes" id="UP001144673"/>
    </source>
</evidence>
<feature type="compositionally biased region" description="Low complexity" evidence="1">
    <location>
        <begin position="398"/>
        <end position="413"/>
    </location>
</feature>
<dbReference type="RefSeq" id="XP_056059430.1">
    <property type="nucleotide sequence ID" value="XM_056204033.1"/>
</dbReference>
<dbReference type="AlphaFoldDB" id="A0A9W8USK7"/>
<name>A0A9W8USK7_AKAMU</name>